<dbReference type="SUPFAM" id="SSF160631">
    <property type="entry name" value="SMI1/KNR4-like"/>
    <property type="match status" value="1"/>
</dbReference>
<gene>
    <name evidence="2" type="ORF">GCM10023335_19130</name>
</gene>
<keyword evidence="3" id="KW-1185">Reference proteome</keyword>
<evidence type="ECO:0000259" key="1">
    <source>
        <dbReference type="Pfam" id="PF09346"/>
    </source>
</evidence>
<dbReference type="Proteomes" id="UP001501759">
    <property type="component" value="Unassembled WGS sequence"/>
</dbReference>
<name>A0ABP9INM8_9ACTN</name>
<dbReference type="Pfam" id="PF09346">
    <property type="entry name" value="SMI1_KNR4"/>
    <property type="match status" value="1"/>
</dbReference>
<dbReference type="InterPro" id="IPR018958">
    <property type="entry name" value="Knr4/Smi1-like_dom"/>
</dbReference>
<feature type="domain" description="Knr4/Smi1-like" evidence="1">
    <location>
        <begin position="22"/>
        <end position="136"/>
    </location>
</feature>
<comment type="caution">
    <text evidence="2">The sequence shown here is derived from an EMBL/GenBank/DDBJ whole genome shotgun (WGS) entry which is preliminary data.</text>
</comment>
<sequence>MTAQDDLLQLVPPPEGAEVEVDWPRFEEALGVVLPDDYKWLVERYGPGSFNSFLYILQPVSPFHPTRLVESADRAAEILDELRENGEKIPYETDELLPVGKTDNGDTLYWVTRPEVQPNSWTVVANGARNTEWPHFDGGIVAFLVAVLSGAHRVEIFPRDFQKAQPVFEGYPSPGARRR</sequence>
<dbReference type="Gene3D" id="3.40.1580.10">
    <property type="entry name" value="SMI1/KNR4-like"/>
    <property type="match status" value="1"/>
</dbReference>
<dbReference type="InterPro" id="IPR037883">
    <property type="entry name" value="Knr4/Smi1-like_sf"/>
</dbReference>
<evidence type="ECO:0000313" key="2">
    <source>
        <dbReference type="EMBL" id="GAA5003372.1"/>
    </source>
</evidence>
<proteinExistence type="predicted"/>
<evidence type="ECO:0000313" key="3">
    <source>
        <dbReference type="Proteomes" id="UP001501759"/>
    </source>
</evidence>
<organism evidence="2 3">
    <name type="scientific">Streptomyces siamensis</name>
    <dbReference type="NCBI Taxonomy" id="1274986"/>
    <lineage>
        <taxon>Bacteria</taxon>
        <taxon>Bacillati</taxon>
        <taxon>Actinomycetota</taxon>
        <taxon>Actinomycetes</taxon>
        <taxon>Kitasatosporales</taxon>
        <taxon>Streptomycetaceae</taxon>
        <taxon>Streptomyces</taxon>
    </lineage>
</organism>
<accession>A0ABP9INM8</accession>
<dbReference type="EMBL" id="BAABKB010000003">
    <property type="protein sequence ID" value="GAA5003372.1"/>
    <property type="molecule type" value="Genomic_DNA"/>
</dbReference>
<dbReference type="RefSeq" id="WP_345644522.1">
    <property type="nucleotide sequence ID" value="NZ_BAABKB010000003.1"/>
</dbReference>
<reference evidence="3" key="1">
    <citation type="journal article" date="2019" name="Int. J. Syst. Evol. Microbiol.">
        <title>The Global Catalogue of Microorganisms (GCM) 10K type strain sequencing project: providing services to taxonomists for standard genome sequencing and annotation.</title>
        <authorList>
            <consortium name="The Broad Institute Genomics Platform"/>
            <consortium name="The Broad Institute Genome Sequencing Center for Infectious Disease"/>
            <person name="Wu L."/>
            <person name="Ma J."/>
        </authorList>
    </citation>
    <scope>NUCLEOTIDE SEQUENCE [LARGE SCALE GENOMIC DNA]</scope>
    <source>
        <strain evidence="3">JCM 18409</strain>
    </source>
</reference>
<protein>
    <recommendedName>
        <fullName evidence="1">Knr4/Smi1-like domain-containing protein</fullName>
    </recommendedName>
</protein>